<dbReference type="PANTHER" id="PTHR43796">
    <property type="entry name" value="CARBOXYNORSPERMIDINE SYNTHASE"/>
    <property type="match status" value="1"/>
</dbReference>
<dbReference type="EMBL" id="VCDN01000064">
    <property type="protein sequence ID" value="MDX7988721.1"/>
    <property type="molecule type" value="Genomic_DNA"/>
</dbReference>
<dbReference type="Proteomes" id="UP001271890">
    <property type="component" value="Unassembled WGS sequence"/>
</dbReference>
<comment type="caution">
    <text evidence="1">The sequence shown here is derived from an EMBL/GenBank/DDBJ whole genome shotgun (WGS) entry which is preliminary data.</text>
</comment>
<protein>
    <submittedName>
        <fullName evidence="1">Saccharopine dehydrogenase</fullName>
    </submittedName>
</protein>
<evidence type="ECO:0000313" key="2">
    <source>
        <dbReference type="Proteomes" id="UP001271890"/>
    </source>
</evidence>
<reference evidence="2" key="1">
    <citation type="journal article" date="2024" name="Toxins">
        <title>Genome Sequence Analysis of Native Xenorhabdus Strains Isolated from Entomopathogenic Nematodes in Argentina.</title>
        <authorList>
            <person name="Palma L."/>
            <person name="Frizzo L."/>
            <person name="Kaiser S."/>
            <person name="Berry C."/>
            <person name="Caballero P."/>
            <person name="Bode H.B."/>
            <person name="Del Valle E.E."/>
        </authorList>
    </citation>
    <scope>NUCLEOTIDE SEQUENCE [LARGE SCALE GENOMIC DNA]</scope>
    <source>
        <strain evidence="2">12</strain>
    </source>
</reference>
<organism evidence="1 2">
    <name type="scientific">Xenorhabdus santafensis</name>
    <dbReference type="NCBI Taxonomy" id="2582833"/>
    <lineage>
        <taxon>Bacteria</taxon>
        <taxon>Pseudomonadati</taxon>
        <taxon>Pseudomonadota</taxon>
        <taxon>Gammaproteobacteria</taxon>
        <taxon>Enterobacterales</taxon>
        <taxon>Morganellaceae</taxon>
        <taxon>Xenorhabdus</taxon>
    </lineage>
</organism>
<name>A0ABU4SDD2_9GAMM</name>
<sequence>MKKISVLLVGGYGVVGHQVALILNQYAPHLELIIAGRDVNKAKKLAKSLQNGKGIAFDIDNIVLPDGLNVDVILSTVNDPQDSLFYFANKNRMAYVDITRWTERLQITLSKAVTMQNESSMIFASSWMASVVSALANDMSKSFKRVTSINISILAFSQDKSGPDSFDYLDRLAIPFIVKQSNRYLKVLPFSDERIISFGDGDKYKVFRMDMPDQFTLPLITHAKTVATRIGYNNHKANNILAFIIKSGIWKLISGDFFKKLRKKIFYHPGAGDQHQIRVDVHGIDEKGNQRQCTLHIKDPKGQAHLTATGASALIMQLAEHIQNDQPNVFMVGEAFVCVQKLKELLQSEGVCLDEVNEIVK</sequence>
<dbReference type="PANTHER" id="PTHR43796:SF2">
    <property type="entry name" value="CARBOXYNORSPERMIDINE SYNTHASE"/>
    <property type="match status" value="1"/>
</dbReference>
<proteinExistence type="predicted"/>
<accession>A0ABU4SDD2</accession>
<dbReference type="SUPFAM" id="SSF51735">
    <property type="entry name" value="NAD(P)-binding Rossmann-fold domains"/>
    <property type="match status" value="1"/>
</dbReference>
<evidence type="ECO:0000313" key="1">
    <source>
        <dbReference type="EMBL" id="MDX7988721.1"/>
    </source>
</evidence>
<dbReference type="InterPro" id="IPR036291">
    <property type="entry name" value="NAD(P)-bd_dom_sf"/>
</dbReference>
<dbReference type="Gene3D" id="3.30.360.10">
    <property type="entry name" value="Dihydrodipicolinate Reductase, domain 2"/>
    <property type="match status" value="1"/>
</dbReference>
<keyword evidence="2" id="KW-1185">Reference proteome</keyword>
<dbReference type="RefSeq" id="WP_319931122.1">
    <property type="nucleotide sequence ID" value="NZ_VCDN01000064.1"/>
</dbReference>
<dbReference type="Gene3D" id="3.40.50.720">
    <property type="entry name" value="NAD(P)-binding Rossmann-like Domain"/>
    <property type="match status" value="1"/>
</dbReference>
<gene>
    <name evidence="1" type="ORF">FE392_15525</name>
</gene>